<evidence type="ECO:0000256" key="1">
    <source>
        <dbReference type="ARBA" id="ARBA00004651"/>
    </source>
</evidence>
<dbReference type="AlphaFoldDB" id="A0A7K1T2L0"/>
<proteinExistence type="predicted"/>
<keyword evidence="4 6" id="KW-1133">Transmembrane helix</keyword>
<evidence type="ECO:0000256" key="4">
    <source>
        <dbReference type="ARBA" id="ARBA00022989"/>
    </source>
</evidence>
<organism evidence="8 9">
    <name type="scientific">Adlercreutzia rubneri</name>
    <dbReference type="NCBI Taxonomy" id="2916441"/>
    <lineage>
        <taxon>Bacteria</taxon>
        <taxon>Bacillati</taxon>
        <taxon>Actinomycetota</taxon>
        <taxon>Coriobacteriia</taxon>
        <taxon>Eggerthellales</taxon>
        <taxon>Eggerthellaceae</taxon>
        <taxon>Adlercreutzia</taxon>
    </lineage>
</organism>
<feature type="transmembrane region" description="Helical" evidence="6">
    <location>
        <begin position="251"/>
        <end position="273"/>
    </location>
</feature>
<evidence type="ECO:0000256" key="3">
    <source>
        <dbReference type="ARBA" id="ARBA00022692"/>
    </source>
</evidence>
<dbReference type="SMART" id="SM00849">
    <property type="entry name" value="Lactamase_B"/>
    <property type="match status" value="1"/>
</dbReference>
<dbReference type="RefSeq" id="WP_157011646.1">
    <property type="nucleotide sequence ID" value="NZ_JARFIT010000001.1"/>
</dbReference>
<dbReference type="NCBIfam" id="TIGR00360">
    <property type="entry name" value="ComEC_N-term"/>
    <property type="match status" value="1"/>
</dbReference>
<feature type="transmembrane region" description="Helical" evidence="6">
    <location>
        <begin position="505"/>
        <end position="524"/>
    </location>
</feature>
<dbReference type="Proteomes" id="UP000488839">
    <property type="component" value="Unassembled WGS sequence"/>
</dbReference>
<feature type="transmembrane region" description="Helical" evidence="6">
    <location>
        <begin position="16"/>
        <end position="34"/>
    </location>
</feature>
<feature type="transmembrane region" description="Helical" evidence="6">
    <location>
        <begin position="479"/>
        <end position="498"/>
    </location>
</feature>
<evidence type="ECO:0000313" key="9">
    <source>
        <dbReference type="Proteomes" id="UP000488839"/>
    </source>
</evidence>
<dbReference type="InterPro" id="IPR001279">
    <property type="entry name" value="Metallo-B-lactamas"/>
</dbReference>
<keyword evidence="5 6" id="KW-0472">Membrane</keyword>
<feature type="transmembrane region" description="Helical" evidence="6">
    <location>
        <begin position="329"/>
        <end position="347"/>
    </location>
</feature>
<dbReference type="CDD" id="cd07731">
    <property type="entry name" value="ComA-like_MBL-fold"/>
    <property type="match status" value="1"/>
</dbReference>
<accession>A0A7K1T2L0</accession>
<dbReference type="InterPro" id="IPR052159">
    <property type="entry name" value="Competence_DNA_uptake"/>
</dbReference>
<dbReference type="PANTHER" id="PTHR30619:SF7">
    <property type="entry name" value="BETA-LACTAMASE DOMAIN PROTEIN"/>
    <property type="match status" value="1"/>
</dbReference>
<feature type="transmembrane region" description="Helical" evidence="6">
    <location>
        <begin position="388"/>
        <end position="406"/>
    </location>
</feature>
<dbReference type="Pfam" id="PF00753">
    <property type="entry name" value="Lactamase_B"/>
    <property type="match status" value="1"/>
</dbReference>
<dbReference type="SUPFAM" id="SSF56281">
    <property type="entry name" value="Metallo-hydrolase/oxidoreductase"/>
    <property type="match status" value="1"/>
</dbReference>
<dbReference type="PANTHER" id="PTHR30619">
    <property type="entry name" value="DNA INTERNALIZATION/COMPETENCE PROTEIN COMEC/REC2"/>
    <property type="match status" value="1"/>
</dbReference>
<dbReference type="NCBIfam" id="TIGR00361">
    <property type="entry name" value="ComEC_Rec2"/>
    <property type="match status" value="1"/>
</dbReference>
<dbReference type="Gene3D" id="3.60.15.10">
    <property type="entry name" value="Ribonuclease Z/Hydroxyacylglutathione hydrolase-like"/>
    <property type="match status" value="1"/>
</dbReference>
<evidence type="ECO:0000259" key="7">
    <source>
        <dbReference type="SMART" id="SM00849"/>
    </source>
</evidence>
<dbReference type="InterPro" id="IPR035681">
    <property type="entry name" value="ComA-like_MBL"/>
</dbReference>
<gene>
    <name evidence="8" type="ORF">GO707_01090</name>
</gene>
<dbReference type="GO" id="GO:0030420">
    <property type="term" value="P:establishment of competence for transformation"/>
    <property type="evidence" value="ECO:0007669"/>
    <property type="project" value="InterPro"/>
</dbReference>
<keyword evidence="2" id="KW-1003">Cell membrane</keyword>
<dbReference type="InterPro" id="IPR004797">
    <property type="entry name" value="Competence_ComEC/Rec2"/>
</dbReference>
<dbReference type="InterPro" id="IPR004477">
    <property type="entry name" value="ComEC_N"/>
</dbReference>
<protein>
    <submittedName>
        <fullName evidence="8">DNA internalization-related competence protein ComEC/Rec2</fullName>
    </submittedName>
</protein>
<evidence type="ECO:0000256" key="5">
    <source>
        <dbReference type="ARBA" id="ARBA00023136"/>
    </source>
</evidence>
<feature type="transmembrane region" description="Helical" evidence="6">
    <location>
        <begin position="353"/>
        <end position="376"/>
    </location>
</feature>
<evidence type="ECO:0000313" key="8">
    <source>
        <dbReference type="EMBL" id="MVN57837.1"/>
    </source>
</evidence>
<feature type="transmembrane region" description="Helical" evidence="6">
    <location>
        <begin position="72"/>
        <end position="93"/>
    </location>
</feature>
<reference evidence="8 9" key="1">
    <citation type="submission" date="2019-11" db="EMBL/GenBank/DDBJ databases">
        <title>Whole genome shotgun sequencing (WGS) data from Adlercreutzia equolifaciens ResAG-91, Eggerthella lenta MRI-F36, MRI-F37, MRI-F40, ResAG-49, ResAG-88, ResAG-121, ResAG-145, and Gordonibacter sp. ResAG-5, ResAG-26, ResAG-43, ResAG-50, ResAG-59.</title>
        <authorList>
            <person name="Stoll D.A."/>
            <person name="Danylec N."/>
            <person name="Franz C.M.A.P."/>
            <person name="Huch M."/>
        </authorList>
    </citation>
    <scope>NUCLEOTIDE SEQUENCE [LARGE SCALE GENOMIC DNA]</scope>
    <source>
        <strain evidence="8 9">ResAG-91</strain>
    </source>
</reference>
<comment type="subcellular location">
    <subcellularLocation>
        <location evidence="1">Cell membrane</location>
        <topology evidence="1">Multi-pass membrane protein</topology>
    </subcellularLocation>
</comment>
<name>A0A7K1T2L0_9ACTN</name>
<keyword evidence="3 6" id="KW-0812">Transmembrane</keyword>
<feature type="transmembrane region" description="Helical" evidence="6">
    <location>
        <begin position="285"/>
        <end position="300"/>
    </location>
</feature>
<feature type="transmembrane region" description="Helical" evidence="6">
    <location>
        <begin position="447"/>
        <end position="467"/>
    </location>
</feature>
<feature type="domain" description="Metallo-beta-lactamase" evidence="7">
    <location>
        <begin position="538"/>
        <end position="741"/>
    </location>
</feature>
<dbReference type="EMBL" id="WPOO01000001">
    <property type="protein sequence ID" value="MVN57837.1"/>
    <property type="molecule type" value="Genomic_DNA"/>
</dbReference>
<dbReference type="Pfam" id="PF03772">
    <property type="entry name" value="Competence"/>
    <property type="match status" value="1"/>
</dbReference>
<feature type="transmembrane region" description="Helical" evidence="6">
    <location>
        <begin position="418"/>
        <end position="440"/>
    </location>
</feature>
<sequence length="788" mass="81021">MPVRGETDSRPPRPSLPPLLVAGLVLWATTALLWPPLRLVPAQILPVAGTTALGLATLLAPRILRGVRAGGVPLGVLAALAVLASVALCAFWGGALRGSMALADAEGRSSDSAAWRVELTEDARRGDFGWHAEARLSCEDGRTLRARLNLPEDAALLQGQSLTVAGALRPPSETAAEYYWGAGLAASLTVSGSDFPSEERSLDSTPFVSLRQRALDLIDAHGGGNAPLLQALVCGWRPAIEESGLYDCFKAVGLAHLVAVSGAHLSIVSLFVAGGLRLLRCGRRATALTSALFLIGYVAFTGMPVSALRAAIMAATGLFSLWTDRRNSALSALGLCLLLFVGIDPSAALSVSLALSAGSTLGIVLFAPLLSSAFAGHPRLKRVVGDPIALTGASALATQPYAAALFSQLPLLSPLANLVASPLFALACLVGFVAVLAACLVPVAAPWLIGVASTACAPLSLVVDALASLSGTCLPIDAVPLAAAALSCGLCLALWAWWPRVSIRGLTAAVTGAALILGLLRFPFGMAPDAIVMLDVGQGDAFIVRSGENVLLIDTGNQDALLKAALARQRVGRLDAVAVTHSDDDHCGSLPVLGDVAPAAALLVPEGLPACGCRACAELMEAAEAEGLADDLVELSLGDTVRCGRFSLTVLWPERLADDGGNADSLCLLAFWDGDGDGAAEWTALFTGDAEAEQLGQLSDRLPAGGVDVLKVGHHGSKKSLDASLAERLSPAVALIGVGEHNRYGHPSREVLDLLDASGCATYCSDEAGDVVVAFSEDTLTVSAQRQG</sequence>
<keyword evidence="9" id="KW-1185">Reference proteome</keyword>
<comment type="caution">
    <text evidence="8">The sequence shown here is derived from an EMBL/GenBank/DDBJ whole genome shotgun (WGS) entry which is preliminary data.</text>
</comment>
<feature type="transmembrane region" description="Helical" evidence="6">
    <location>
        <begin position="40"/>
        <end position="60"/>
    </location>
</feature>
<dbReference type="InterPro" id="IPR036866">
    <property type="entry name" value="RibonucZ/Hydroxyglut_hydro"/>
</dbReference>
<evidence type="ECO:0000256" key="2">
    <source>
        <dbReference type="ARBA" id="ARBA00022475"/>
    </source>
</evidence>
<dbReference type="GO" id="GO:0005886">
    <property type="term" value="C:plasma membrane"/>
    <property type="evidence" value="ECO:0007669"/>
    <property type="project" value="UniProtKB-SubCell"/>
</dbReference>
<evidence type="ECO:0000256" key="6">
    <source>
        <dbReference type="SAM" id="Phobius"/>
    </source>
</evidence>